<organism evidence="1 2">
    <name type="scientific">Endocarpon pusillum</name>
    <dbReference type="NCBI Taxonomy" id="364733"/>
    <lineage>
        <taxon>Eukaryota</taxon>
        <taxon>Fungi</taxon>
        <taxon>Dikarya</taxon>
        <taxon>Ascomycota</taxon>
        <taxon>Pezizomycotina</taxon>
        <taxon>Eurotiomycetes</taxon>
        <taxon>Chaetothyriomycetidae</taxon>
        <taxon>Verrucariales</taxon>
        <taxon>Verrucariaceae</taxon>
        <taxon>Endocarpon</taxon>
    </lineage>
</organism>
<dbReference type="Proteomes" id="UP000606974">
    <property type="component" value="Unassembled WGS sequence"/>
</dbReference>
<sequence length="54" mass="5983">MQVVILVLDFEIADGLYDIPVVISRTDMSLVSYAIVAIAWSHEPHKTKLEGLKG</sequence>
<evidence type="ECO:0000313" key="1">
    <source>
        <dbReference type="EMBL" id="KAF7505053.1"/>
    </source>
</evidence>
<name>A0A8H7A9L7_9EURO</name>
<accession>A0A8H7A9L7</accession>
<keyword evidence="2" id="KW-1185">Reference proteome</keyword>
<protein>
    <submittedName>
        <fullName evidence="1">Uncharacterized protein</fullName>
    </submittedName>
</protein>
<gene>
    <name evidence="1" type="ORF">GJ744_001272</name>
</gene>
<dbReference type="EMBL" id="JAACFV010000119">
    <property type="protein sequence ID" value="KAF7505053.1"/>
    <property type="molecule type" value="Genomic_DNA"/>
</dbReference>
<proteinExistence type="predicted"/>
<evidence type="ECO:0000313" key="2">
    <source>
        <dbReference type="Proteomes" id="UP000606974"/>
    </source>
</evidence>
<dbReference type="AlphaFoldDB" id="A0A8H7A9L7"/>
<comment type="caution">
    <text evidence="1">The sequence shown here is derived from an EMBL/GenBank/DDBJ whole genome shotgun (WGS) entry which is preliminary data.</text>
</comment>
<reference evidence="1" key="1">
    <citation type="submission" date="2020-02" db="EMBL/GenBank/DDBJ databases">
        <authorList>
            <person name="Palmer J.M."/>
        </authorList>
    </citation>
    <scope>NUCLEOTIDE SEQUENCE</scope>
    <source>
        <strain evidence="1">EPUS1.4</strain>
        <tissue evidence="1">Thallus</tissue>
    </source>
</reference>